<proteinExistence type="predicted"/>
<sequence length="453" mass="49304">MEGRVPPAAAEATDDPPPPLSQPLSSDDTKETYIVQIPRDQIYRVPPPAHAKIVESYRNPSRQREGCGRKCGLWIVVALVSLAAIVGIGVAIIHMFFNSPKPPEFSITKVLVKNPPTSHAKHTHLTYEISLQAGNPNERMGISYEDGGKASLSFKKKKIGGGEYPSLSQEAKNSTLVRIHLVGSNGALPSEIEKSMKDTKSKTPLSLSLTIDIPIKLKSFITKSQELTVTCDFKILRDQIYRVPPPVHAKIAESYHNPCSQRKGCGRKCGLWIVVALVSLVAIVGIGVAIVHMFFNSPKTPEFSVTKVLVKNSQTSHAKHTHPTYEISLQTGNPNERMGISYKDGGKASLSFKKKKIGGGEYPSLSQEAKDSTLVRIHLAGSNGAMPNEIEKSMKDTKSKTPVSLSLTIDVPVMLKSFIAKSQELTVTCDFKVSKLASGAKILSQKCDAKFQP</sequence>
<evidence type="ECO:0000313" key="2">
    <source>
        <dbReference type="Proteomes" id="UP001062846"/>
    </source>
</evidence>
<organism evidence="1 2">
    <name type="scientific">Rhododendron molle</name>
    <name type="common">Chinese azalea</name>
    <name type="synonym">Azalea mollis</name>
    <dbReference type="NCBI Taxonomy" id="49168"/>
    <lineage>
        <taxon>Eukaryota</taxon>
        <taxon>Viridiplantae</taxon>
        <taxon>Streptophyta</taxon>
        <taxon>Embryophyta</taxon>
        <taxon>Tracheophyta</taxon>
        <taxon>Spermatophyta</taxon>
        <taxon>Magnoliopsida</taxon>
        <taxon>eudicotyledons</taxon>
        <taxon>Gunneridae</taxon>
        <taxon>Pentapetalae</taxon>
        <taxon>asterids</taxon>
        <taxon>Ericales</taxon>
        <taxon>Ericaceae</taxon>
        <taxon>Ericoideae</taxon>
        <taxon>Rhodoreae</taxon>
        <taxon>Rhododendron</taxon>
    </lineage>
</organism>
<evidence type="ECO:0000313" key="1">
    <source>
        <dbReference type="EMBL" id="KAI8536213.1"/>
    </source>
</evidence>
<keyword evidence="2" id="KW-1185">Reference proteome</keyword>
<comment type="caution">
    <text evidence="1">The sequence shown here is derived from an EMBL/GenBank/DDBJ whole genome shotgun (WGS) entry which is preliminary data.</text>
</comment>
<reference evidence="1" key="1">
    <citation type="submission" date="2022-02" db="EMBL/GenBank/DDBJ databases">
        <title>Plant Genome Project.</title>
        <authorList>
            <person name="Zhang R.-G."/>
        </authorList>
    </citation>
    <scope>NUCLEOTIDE SEQUENCE</scope>
    <source>
        <strain evidence="1">AT1</strain>
    </source>
</reference>
<dbReference type="EMBL" id="CM046397">
    <property type="protein sequence ID" value="KAI8536213.1"/>
    <property type="molecule type" value="Genomic_DNA"/>
</dbReference>
<name>A0ACC0M726_RHOML</name>
<gene>
    <name evidence="1" type="ORF">RHMOL_Rhmol10G0238400</name>
</gene>
<accession>A0ACC0M726</accession>
<protein>
    <submittedName>
        <fullName evidence="1">Uncharacterized protein</fullName>
    </submittedName>
</protein>
<dbReference type="Proteomes" id="UP001062846">
    <property type="component" value="Chromosome 10"/>
</dbReference>